<keyword evidence="2" id="KW-1185">Reference proteome</keyword>
<organism evidence="2 3">
    <name type="scientific">Drosophila pseudoobscura pseudoobscura</name>
    <name type="common">Fruit fly</name>
    <dbReference type="NCBI Taxonomy" id="46245"/>
    <lineage>
        <taxon>Eukaryota</taxon>
        <taxon>Metazoa</taxon>
        <taxon>Ecdysozoa</taxon>
        <taxon>Arthropoda</taxon>
        <taxon>Hexapoda</taxon>
        <taxon>Insecta</taxon>
        <taxon>Pterygota</taxon>
        <taxon>Neoptera</taxon>
        <taxon>Endopterygota</taxon>
        <taxon>Diptera</taxon>
        <taxon>Brachycera</taxon>
        <taxon>Muscomorpha</taxon>
        <taxon>Ephydroidea</taxon>
        <taxon>Drosophilidae</taxon>
        <taxon>Drosophila</taxon>
        <taxon>Sophophora</taxon>
    </lineage>
</organism>
<gene>
    <name evidence="3" type="primary">LOC4814316</name>
</gene>
<protein>
    <submittedName>
        <fullName evidence="3">Uncharacterized protein</fullName>
    </submittedName>
</protein>
<evidence type="ECO:0000313" key="3">
    <source>
        <dbReference type="RefSeq" id="XP_001354488.2"/>
    </source>
</evidence>
<proteinExistence type="predicted"/>
<dbReference type="KEGG" id="dpo:4814316"/>
<feature type="region of interest" description="Disordered" evidence="1">
    <location>
        <begin position="1"/>
        <end position="56"/>
    </location>
</feature>
<accession>A0A6I8UF38</accession>
<dbReference type="AlphaFoldDB" id="A0A6I8UF38"/>
<name>A0A6I8UF38_DROPS</name>
<feature type="region of interest" description="Disordered" evidence="1">
    <location>
        <begin position="74"/>
        <end position="137"/>
    </location>
</feature>
<feature type="compositionally biased region" description="Pro residues" evidence="1">
    <location>
        <begin position="97"/>
        <end position="110"/>
    </location>
</feature>
<dbReference type="RefSeq" id="XP_001354488.2">
    <property type="nucleotide sequence ID" value="XM_001354452.3"/>
</dbReference>
<dbReference type="InParanoid" id="A0A6I8UF38"/>
<dbReference type="Proteomes" id="UP000001819">
    <property type="component" value="Chromosome X"/>
</dbReference>
<sequence length="137" mass="14481">MELPRLTSGKSSRSKGHQKNTDAEQKQTEKDAAQKTTTEEAASTSTAVPSITPARIPTSEDTIALASAVVATLPGTPLVPSQTSNERRDSNVVLPVAPVPPAQTPQPTPAPESTDGDDTEEAASERRGIIHRLFGWN</sequence>
<evidence type="ECO:0000313" key="2">
    <source>
        <dbReference type="Proteomes" id="UP000001819"/>
    </source>
</evidence>
<dbReference type="FunCoup" id="A0A6I8UF38">
    <property type="interactions" value="1"/>
</dbReference>
<evidence type="ECO:0000256" key="1">
    <source>
        <dbReference type="SAM" id="MobiDB-lite"/>
    </source>
</evidence>
<feature type="compositionally biased region" description="Low complexity" evidence="1">
    <location>
        <begin position="34"/>
        <end position="47"/>
    </location>
</feature>
<feature type="compositionally biased region" description="Basic and acidic residues" evidence="1">
    <location>
        <begin position="19"/>
        <end position="33"/>
    </location>
</feature>
<reference evidence="3" key="1">
    <citation type="submission" date="2025-08" db="UniProtKB">
        <authorList>
            <consortium name="RefSeq"/>
        </authorList>
    </citation>
    <scope>IDENTIFICATION</scope>
    <source>
        <strain evidence="3">MV-25-SWS-2005</strain>
        <tissue evidence="3">Whole body</tissue>
    </source>
</reference>